<gene>
    <name evidence="3" type="ORF">F6X51_15285</name>
</gene>
<dbReference type="Pfam" id="PF13400">
    <property type="entry name" value="Tad"/>
    <property type="match status" value="1"/>
</dbReference>
<protein>
    <submittedName>
        <fullName evidence="3">Uncharacterized protein</fullName>
    </submittedName>
</protein>
<keyword evidence="4" id="KW-1185">Reference proteome</keyword>
<feature type="domain" description="DUF2134" evidence="1">
    <location>
        <begin position="78"/>
        <end position="160"/>
    </location>
</feature>
<evidence type="ECO:0000259" key="2">
    <source>
        <dbReference type="Pfam" id="PF13400"/>
    </source>
</evidence>
<dbReference type="InterPro" id="IPR028087">
    <property type="entry name" value="Tad_N"/>
</dbReference>
<dbReference type="EMBL" id="VZZJ01000012">
    <property type="protein sequence ID" value="KAB1072646.1"/>
    <property type="molecule type" value="Genomic_DNA"/>
</dbReference>
<dbReference type="AlphaFoldDB" id="A0A6N6MP06"/>
<dbReference type="RefSeq" id="WP_150964536.1">
    <property type="nucleotide sequence ID" value="NZ_VZZJ01000012.1"/>
</dbReference>
<feature type="domain" description="Putative Flp pilus-assembly TadG-like N-terminal" evidence="2">
    <location>
        <begin position="31"/>
        <end position="77"/>
    </location>
</feature>
<dbReference type="Pfam" id="PF09977">
    <property type="entry name" value="Tad_C"/>
    <property type="match status" value="1"/>
</dbReference>
<accession>A0A6N6MP06</accession>
<comment type="caution">
    <text evidence="3">The sequence shown here is derived from an EMBL/GenBank/DDBJ whole genome shotgun (WGS) entry which is preliminary data.</text>
</comment>
<name>A0A6N6MP06_9HYPH</name>
<evidence type="ECO:0000259" key="1">
    <source>
        <dbReference type="Pfam" id="PF09977"/>
    </source>
</evidence>
<dbReference type="InterPro" id="IPR018705">
    <property type="entry name" value="DUF2134_membrane"/>
</dbReference>
<evidence type="ECO:0000313" key="4">
    <source>
        <dbReference type="Proteomes" id="UP000441523"/>
    </source>
</evidence>
<sequence length="571" mass="58640">MRPVLARRAQSRRRVVRARAPIRRLAADRQGGMIILAGAGFAVLFGFAGLATDLGAIVLARRQAQGAVDIAAMVAASNPAQAESLARRSLADNGYARDITTDVSPGRYRADPLLAPSDRFKPGAAPGNAIRVALRTSVRTHFGRFLGLPAILPVEVTGTAAQAQFAAFDLGSGTLSVDGGIANALLGALLGTSLSLSALDYDALLIGQVDTFRFLDALSVELGIRAGGYASVLQASASVGQIIRALRVAIQGEVNAAPTITALGTLLGNLTGALGSSTAVPIAQVVDLGAALDLSPGRTQAGPRTGLFNLISDAAVIANGQRQVSIELGANVAGLLSTRLTLAIGERRQSSGWAQPGSANASVSTAQTRLLIEVAIKAPLGLGSLSLPLYAELAPARATLRSLACPWSDQSERRVSVEAQPGLFRLAVAGVPRSAIAVGAATPDLRNPATLIDLPLVRVRASAQASLVSPAAQTLTFSDSDIRGHVTQSVTTTGLAQSLTGTLVQSLAISLDEVDLGLGLLLKPLLPPVIAPVSPVLDRILDSVFKVLGIRVGYADVTVGNTLCSRAALVQ</sequence>
<dbReference type="Proteomes" id="UP000441523">
    <property type="component" value="Unassembled WGS sequence"/>
</dbReference>
<reference evidence="3 4" key="1">
    <citation type="submission" date="2019-09" db="EMBL/GenBank/DDBJ databases">
        <title>YIM 132548 draft genome.</title>
        <authorList>
            <person name="Jiang L."/>
        </authorList>
    </citation>
    <scope>NUCLEOTIDE SEQUENCE [LARGE SCALE GENOMIC DNA]</scope>
    <source>
        <strain evidence="3 4">YIM 132548</strain>
    </source>
</reference>
<evidence type="ECO:0000313" key="3">
    <source>
        <dbReference type="EMBL" id="KAB1072646.1"/>
    </source>
</evidence>
<proteinExistence type="predicted"/>
<organism evidence="3 4">
    <name type="scientific">Methylobacterium planeticum</name>
    <dbReference type="NCBI Taxonomy" id="2615211"/>
    <lineage>
        <taxon>Bacteria</taxon>
        <taxon>Pseudomonadati</taxon>
        <taxon>Pseudomonadota</taxon>
        <taxon>Alphaproteobacteria</taxon>
        <taxon>Hyphomicrobiales</taxon>
        <taxon>Methylobacteriaceae</taxon>
        <taxon>Methylobacterium</taxon>
    </lineage>
</organism>